<keyword evidence="1" id="KW-0472">Membrane</keyword>
<feature type="transmembrane region" description="Helical" evidence="1">
    <location>
        <begin position="69"/>
        <end position="90"/>
    </location>
</feature>
<keyword evidence="1" id="KW-1133">Transmembrane helix</keyword>
<dbReference type="AlphaFoldDB" id="A0A059BGT9"/>
<evidence type="ECO:0000256" key="1">
    <source>
        <dbReference type="SAM" id="Phobius"/>
    </source>
</evidence>
<proteinExistence type="predicted"/>
<evidence type="ECO:0000313" key="2">
    <source>
        <dbReference type="EMBL" id="KCW64885.1"/>
    </source>
</evidence>
<reference evidence="2" key="1">
    <citation type="submission" date="2013-07" db="EMBL/GenBank/DDBJ databases">
        <title>The genome of Eucalyptus grandis.</title>
        <authorList>
            <person name="Schmutz J."/>
            <person name="Hayes R."/>
            <person name="Myburg A."/>
            <person name="Tuskan G."/>
            <person name="Grattapaglia D."/>
            <person name="Rokhsar D.S."/>
        </authorList>
    </citation>
    <scope>NUCLEOTIDE SEQUENCE</scope>
    <source>
        <tissue evidence="2">Leaf extractions</tissue>
    </source>
</reference>
<name>A0A059BGT9_EUCGR</name>
<gene>
    <name evidence="2" type="ORF">EUGRSUZ_G02449</name>
</gene>
<keyword evidence="1" id="KW-0812">Transmembrane</keyword>
<protein>
    <submittedName>
        <fullName evidence="2">Uncharacterized protein</fullName>
    </submittedName>
</protein>
<dbReference type="Gramene" id="KCW64885">
    <property type="protein sequence ID" value="KCW64885"/>
    <property type="gene ID" value="EUGRSUZ_G02449"/>
</dbReference>
<accession>A0A059BGT9</accession>
<dbReference type="InParanoid" id="A0A059BGT9"/>
<sequence length="91" mass="10769">MPKIKVCSSGISIDSSNWKSIYVPQRKRISKDNMPWIGEIIIELLVQYVEDDIQEVAASKENVPRLFPFLFWQAITWLFQSSMFFVIFFYI</sequence>
<dbReference type="EMBL" id="KK198759">
    <property type="protein sequence ID" value="KCW64885.1"/>
    <property type="molecule type" value="Genomic_DNA"/>
</dbReference>
<organism evidence="2">
    <name type="scientific">Eucalyptus grandis</name>
    <name type="common">Flooded gum</name>
    <dbReference type="NCBI Taxonomy" id="71139"/>
    <lineage>
        <taxon>Eukaryota</taxon>
        <taxon>Viridiplantae</taxon>
        <taxon>Streptophyta</taxon>
        <taxon>Embryophyta</taxon>
        <taxon>Tracheophyta</taxon>
        <taxon>Spermatophyta</taxon>
        <taxon>Magnoliopsida</taxon>
        <taxon>eudicotyledons</taxon>
        <taxon>Gunneridae</taxon>
        <taxon>Pentapetalae</taxon>
        <taxon>rosids</taxon>
        <taxon>malvids</taxon>
        <taxon>Myrtales</taxon>
        <taxon>Myrtaceae</taxon>
        <taxon>Myrtoideae</taxon>
        <taxon>Eucalypteae</taxon>
        <taxon>Eucalyptus</taxon>
    </lineage>
</organism>